<feature type="compositionally biased region" description="Polar residues" evidence="1">
    <location>
        <begin position="491"/>
        <end position="506"/>
    </location>
</feature>
<feature type="compositionally biased region" description="Low complexity" evidence="1">
    <location>
        <begin position="703"/>
        <end position="713"/>
    </location>
</feature>
<proteinExistence type="predicted"/>
<evidence type="ECO:0000313" key="3">
    <source>
        <dbReference type="Proteomes" id="UP000008068"/>
    </source>
</evidence>
<feature type="compositionally biased region" description="Basic and acidic residues" evidence="1">
    <location>
        <begin position="547"/>
        <end position="571"/>
    </location>
</feature>
<dbReference type="EMBL" id="GL379788">
    <property type="protein sequence ID" value="EGT40564.1"/>
    <property type="molecule type" value="Genomic_DNA"/>
</dbReference>
<keyword evidence="3" id="KW-1185">Reference proteome</keyword>
<dbReference type="InParanoid" id="G0MB05"/>
<reference evidence="3" key="1">
    <citation type="submission" date="2011-07" db="EMBL/GenBank/DDBJ databases">
        <authorList>
            <consortium name="Caenorhabditis brenneri Sequencing and Analysis Consortium"/>
            <person name="Wilson R.K."/>
        </authorList>
    </citation>
    <scope>NUCLEOTIDE SEQUENCE [LARGE SCALE GENOMIC DNA]</scope>
    <source>
        <strain evidence="3">PB2801</strain>
    </source>
</reference>
<evidence type="ECO:0000313" key="2">
    <source>
        <dbReference type="EMBL" id="EGT40564.1"/>
    </source>
</evidence>
<feature type="compositionally biased region" description="Polar residues" evidence="1">
    <location>
        <begin position="333"/>
        <end position="366"/>
    </location>
</feature>
<dbReference type="Proteomes" id="UP000008068">
    <property type="component" value="Unassembled WGS sequence"/>
</dbReference>
<feature type="compositionally biased region" description="Basic and acidic residues" evidence="1">
    <location>
        <begin position="582"/>
        <end position="592"/>
    </location>
</feature>
<dbReference type="HOGENOM" id="CLU_361785_0_0_1"/>
<feature type="compositionally biased region" description="Low complexity" evidence="1">
    <location>
        <begin position="643"/>
        <end position="658"/>
    </location>
</feature>
<organism evidence="3">
    <name type="scientific">Caenorhabditis brenneri</name>
    <name type="common">Nematode worm</name>
    <dbReference type="NCBI Taxonomy" id="135651"/>
    <lineage>
        <taxon>Eukaryota</taxon>
        <taxon>Metazoa</taxon>
        <taxon>Ecdysozoa</taxon>
        <taxon>Nematoda</taxon>
        <taxon>Chromadorea</taxon>
        <taxon>Rhabditida</taxon>
        <taxon>Rhabditina</taxon>
        <taxon>Rhabditomorpha</taxon>
        <taxon>Rhabditoidea</taxon>
        <taxon>Rhabditidae</taxon>
        <taxon>Peloderinae</taxon>
        <taxon>Caenorhabditis</taxon>
    </lineage>
</organism>
<feature type="compositionally biased region" description="Basic and acidic residues" evidence="1">
    <location>
        <begin position="721"/>
        <end position="731"/>
    </location>
</feature>
<feature type="compositionally biased region" description="Basic and acidic residues" evidence="1">
    <location>
        <begin position="738"/>
        <end position="773"/>
    </location>
</feature>
<feature type="region of interest" description="Disordered" evidence="1">
    <location>
        <begin position="321"/>
        <end position="397"/>
    </location>
</feature>
<feature type="compositionally biased region" description="Polar residues" evidence="1">
    <location>
        <begin position="602"/>
        <end position="618"/>
    </location>
</feature>
<evidence type="ECO:0000256" key="1">
    <source>
        <dbReference type="SAM" id="MobiDB-lite"/>
    </source>
</evidence>
<sequence>MPRNNVFRTPKAEPRDEYEDTESPRNAPLQTTNAEPRKVHRTPKGEPEEPRTGPESSSRVTIQPHLEDPDRTPMDTKRGIREPSHTTTPSTSMFPPPMQYPTEPVRRMIVLPPKLTAKELNRLDADERFKGRNDYHIHADAYGYFELNGAEKARVNAFRINEIPDDHSLFIGAIDDQKKIGSEINAICRDCIDNQNRAYLYAALAVLEFLLKHGCGYISIVVKTEECKEIERAMELFKGTQADQIYLLICRIEEALKVPYERSKKDEKLLNLLAAFQSGTMRFMIEATKNIFCFLRVNLLTIRSQQPAFLRRGKKIVLKAKPESAVERAPQSRAPQSSNSNATVVENRSFGQTQTSQHLNSGGYETSSRHSDSRGEPSWNGVTTSGQSSNFVNSRIERSQQSNESYILLDPRMAISSQGNSISYHPQYCSNHLNERVQLQRVPDRVVEDNWREEAIRVNATKVQNQALLNSLQPTGNQLFGQEKSTRHNNFESAPSQRRNTSFQGSSSIIIDRSEVAWPGYNEGEEPMSSPTYTPDFEDNGNMPTTSEKESNRDSRMFSLEFNRDESRSYDHSSLPLPDLVEQPRSHTRPVESDDDDDEYQNLYNSLTGNYPNSSTHPTQDQRTRNDDRQRFHANEPTHQNTSAGSSLSRSSTSSRYHSNQHQSAQNDVRRRHDHDGGSRSGHQSRSYASSGQRSQERESERSTSYSSSSRSVRSTHHNTSSRESHEDRNQRSSNSKRQRDERRDDSGSSRRRDDSAKRHKDNYNDYLRRKKY</sequence>
<protein>
    <submittedName>
        <fullName evidence="2">Uncharacterized protein</fullName>
    </submittedName>
</protein>
<feature type="region of interest" description="Disordered" evidence="1">
    <location>
        <begin position="479"/>
        <end position="506"/>
    </location>
</feature>
<feature type="compositionally biased region" description="Basic and acidic residues" evidence="1">
    <location>
        <begin position="43"/>
        <end position="52"/>
    </location>
</feature>
<feature type="region of interest" description="Disordered" evidence="1">
    <location>
        <begin position="1"/>
        <end position="97"/>
    </location>
</feature>
<feature type="compositionally biased region" description="Basic and acidic residues" evidence="1">
    <location>
        <begin position="65"/>
        <end position="84"/>
    </location>
</feature>
<gene>
    <name evidence="2" type="ORF">CAEBREN_04722</name>
</gene>
<dbReference type="AlphaFoldDB" id="G0MB05"/>
<feature type="compositionally biased region" description="Basic and acidic residues" evidence="1">
    <location>
        <begin position="620"/>
        <end position="636"/>
    </location>
</feature>
<accession>G0MB05</accession>
<feature type="compositionally biased region" description="Basic and acidic residues" evidence="1">
    <location>
        <begin position="668"/>
        <end position="678"/>
    </location>
</feature>
<feature type="compositionally biased region" description="Polar residues" evidence="1">
    <location>
        <begin position="380"/>
        <end position="397"/>
    </location>
</feature>
<name>G0MB05_CAEBE</name>
<feature type="region of interest" description="Disordered" evidence="1">
    <location>
        <begin position="519"/>
        <end position="773"/>
    </location>
</feature>